<gene>
    <name evidence="2" type="primary">LOC108806944</name>
</gene>
<protein>
    <submittedName>
        <fullName evidence="2">Uncharacterized protein LOC108806944 isoform X2</fullName>
    </submittedName>
</protein>
<keyword evidence="1" id="KW-1185">Reference proteome</keyword>
<dbReference type="PANTHER" id="PTHR17695">
    <property type="entry name" value="SMALL SUBUNIT PROCESSOME COMPONENT 20 HOMOLOG"/>
    <property type="match status" value="1"/>
</dbReference>
<dbReference type="PANTHER" id="PTHR17695:SF11">
    <property type="entry name" value="SMALL SUBUNIT PROCESSOME COMPONENT 20 HOMOLOG"/>
    <property type="match status" value="1"/>
</dbReference>
<dbReference type="GeneID" id="108806944"/>
<dbReference type="GO" id="GO:0030686">
    <property type="term" value="C:90S preribosome"/>
    <property type="evidence" value="ECO:0007669"/>
    <property type="project" value="TreeGrafter"/>
</dbReference>
<reference evidence="1" key="1">
    <citation type="journal article" date="2019" name="Database">
        <title>The radish genome database (RadishGD): an integrated information resource for radish genomics.</title>
        <authorList>
            <person name="Yu H.J."/>
            <person name="Baek S."/>
            <person name="Lee Y.J."/>
            <person name="Cho A."/>
            <person name="Mun J.H."/>
        </authorList>
    </citation>
    <scope>NUCLEOTIDE SEQUENCE [LARGE SCALE GENOMIC DNA]</scope>
    <source>
        <strain evidence="1">cv. WK10039</strain>
    </source>
</reference>
<dbReference type="OrthoDB" id="360653at2759"/>
<dbReference type="RefSeq" id="XP_018434663.1">
    <property type="nucleotide sequence ID" value="XM_018579161.2"/>
</dbReference>
<accession>A0A6J0JGB4</accession>
<dbReference type="Proteomes" id="UP000504610">
    <property type="component" value="Chromosome 6"/>
</dbReference>
<evidence type="ECO:0000313" key="2">
    <source>
        <dbReference type="RefSeq" id="XP_018434663.1"/>
    </source>
</evidence>
<dbReference type="GO" id="GO:0032040">
    <property type="term" value="C:small-subunit processome"/>
    <property type="evidence" value="ECO:0007669"/>
    <property type="project" value="TreeGrafter"/>
</dbReference>
<sequence length="125" mass="14273">MGVNMVLVEEKYIVSLVDHSLRLIIPLFGHLNTLLREGAVYELSDFDERNTAADFILCYEEMQPFVQTLPLVILQKEIVLSKLVSGLHMKARFSLKTLLGLIAVLSRDLLDSFIPLLQFMCLKQH</sequence>
<dbReference type="InterPro" id="IPR052575">
    <property type="entry name" value="SSU_processome_comp_20"/>
</dbReference>
<reference evidence="2" key="2">
    <citation type="submission" date="2025-08" db="UniProtKB">
        <authorList>
            <consortium name="RefSeq"/>
        </authorList>
    </citation>
    <scope>IDENTIFICATION</scope>
    <source>
        <tissue evidence="2">Leaf</tissue>
    </source>
</reference>
<proteinExistence type="predicted"/>
<organism evidence="1 2">
    <name type="scientific">Raphanus sativus</name>
    <name type="common">Radish</name>
    <name type="synonym">Raphanus raphanistrum var. sativus</name>
    <dbReference type="NCBI Taxonomy" id="3726"/>
    <lineage>
        <taxon>Eukaryota</taxon>
        <taxon>Viridiplantae</taxon>
        <taxon>Streptophyta</taxon>
        <taxon>Embryophyta</taxon>
        <taxon>Tracheophyta</taxon>
        <taxon>Spermatophyta</taxon>
        <taxon>Magnoliopsida</taxon>
        <taxon>eudicotyledons</taxon>
        <taxon>Gunneridae</taxon>
        <taxon>Pentapetalae</taxon>
        <taxon>rosids</taxon>
        <taxon>malvids</taxon>
        <taxon>Brassicales</taxon>
        <taxon>Brassicaceae</taxon>
        <taxon>Brassiceae</taxon>
        <taxon>Raphanus</taxon>
    </lineage>
</organism>
<dbReference type="AlphaFoldDB" id="A0A6J0JGB4"/>
<name>A0A6J0JGB4_RAPSA</name>
<evidence type="ECO:0000313" key="1">
    <source>
        <dbReference type="Proteomes" id="UP000504610"/>
    </source>
</evidence>